<dbReference type="InterPro" id="IPR050638">
    <property type="entry name" value="AA-Vitamin_Transporters"/>
</dbReference>
<comment type="caution">
    <text evidence="8">The sequence shown here is derived from an EMBL/GenBank/DDBJ whole genome shotgun (WGS) entry which is preliminary data.</text>
</comment>
<evidence type="ECO:0000259" key="7">
    <source>
        <dbReference type="Pfam" id="PF00892"/>
    </source>
</evidence>
<dbReference type="Proteomes" id="UP000027341">
    <property type="component" value="Unassembled WGS sequence"/>
</dbReference>
<dbReference type="EMBL" id="JMIU01000001">
    <property type="protein sequence ID" value="KDN96564.1"/>
    <property type="molecule type" value="Genomic_DNA"/>
</dbReference>
<gene>
    <name evidence="8" type="ORF">EI16_09930</name>
</gene>
<keyword evidence="5 6" id="KW-0472">Membrane</keyword>
<feature type="transmembrane region" description="Helical" evidence="6">
    <location>
        <begin position="74"/>
        <end position="94"/>
    </location>
</feature>
<evidence type="ECO:0000256" key="2">
    <source>
        <dbReference type="ARBA" id="ARBA00022475"/>
    </source>
</evidence>
<keyword evidence="2" id="KW-1003">Cell membrane</keyword>
<feature type="transmembrane region" description="Helical" evidence="6">
    <location>
        <begin position="153"/>
        <end position="173"/>
    </location>
</feature>
<comment type="subcellular location">
    <subcellularLocation>
        <location evidence="1">Cell membrane</location>
        <topology evidence="1">Multi-pass membrane protein</topology>
    </subcellularLocation>
</comment>
<dbReference type="STRING" id="28885.EI16_09930"/>
<dbReference type="InterPro" id="IPR000620">
    <property type="entry name" value="EamA_dom"/>
</dbReference>
<feature type="domain" description="EamA" evidence="7">
    <location>
        <begin position="155"/>
        <end position="290"/>
    </location>
</feature>
<dbReference type="PANTHER" id="PTHR32322:SF18">
    <property type="entry name" value="S-ADENOSYLMETHIONINE_S-ADENOSYLHOMOCYSTEINE TRANSPORTER"/>
    <property type="match status" value="1"/>
</dbReference>
<feature type="transmembrane region" description="Helical" evidence="6">
    <location>
        <begin position="44"/>
        <end position="62"/>
    </location>
</feature>
<feature type="transmembrane region" description="Helical" evidence="6">
    <location>
        <begin position="16"/>
        <end position="38"/>
    </location>
</feature>
<evidence type="ECO:0000256" key="3">
    <source>
        <dbReference type="ARBA" id="ARBA00022692"/>
    </source>
</evidence>
<dbReference type="InterPro" id="IPR037185">
    <property type="entry name" value="EmrE-like"/>
</dbReference>
<protein>
    <recommendedName>
        <fullName evidence="7">EamA domain-containing protein</fullName>
    </recommendedName>
</protein>
<feature type="transmembrane region" description="Helical" evidence="6">
    <location>
        <begin position="248"/>
        <end position="267"/>
    </location>
</feature>
<feature type="transmembrane region" description="Helical" evidence="6">
    <location>
        <begin position="273"/>
        <end position="290"/>
    </location>
</feature>
<name>A0A066ZWA8_HYDMR</name>
<evidence type="ECO:0000256" key="1">
    <source>
        <dbReference type="ARBA" id="ARBA00004651"/>
    </source>
</evidence>
<evidence type="ECO:0000256" key="4">
    <source>
        <dbReference type="ARBA" id="ARBA00022989"/>
    </source>
</evidence>
<dbReference type="SUPFAM" id="SSF103481">
    <property type="entry name" value="Multidrug resistance efflux transporter EmrE"/>
    <property type="match status" value="2"/>
</dbReference>
<keyword evidence="9" id="KW-1185">Reference proteome</keyword>
<dbReference type="Pfam" id="PF00892">
    <property type="entry name" value="EamA"/>
    <property type="match status" value="2"/>
</dbReference>
<feature type="transmembrane region" description="Helical" evidence="6">
    <location>
        <begin position="100"/>
        <end position="119"/>
    </location>
</feature>
<dbReference type="RefSeq" id="WP_029912973.1">
    <property type="nucleotide sequence ID" value="NZ_AP020335.1"/>
</dbReference>
<feature type="domain" description="EamA" evidence="7">
    <location>
        <begin position="13"/>
        <end position="146"/>
    </location>
</feature>
<dbReference type="PANTHER" id="PTHR32322">
    <property type="entry name" value="INNER MEMBRANE TRANSPORTER"/>
    <property type="match status" value="1"/>
</dbReference>
<dbReference type="AlphaFoldDB" id="A0A066ZWA8"/>
<proteinExistence type="predicted"/>
<feature type="transmembrane region" description="Helical" evidence="6">
    <location>
        <begin position="217"/>
        <end position="236"/>
    </location>
</feature>
<evidence type="ECO:0000256" key="6">
    <source>
        <dbReference type="SAM" id="Phobius"/>
    </source>
</evidence>
<keyword evidence="3 6" id="KW-0812">Transmembrane</keyword>
<feature type="transmembrane region" description="Helical" evidence="6">
    <location>
        <begin position="126"/>
        <end position="147"/>
    </location>
</feature>
<dbReference type="GO" id="GO:0005886">
    <property type="term" value="C:plasma membrane"/>
    <property type="evidence" value="ECO:0007669"/>
    <property type="project" value="UniProtKB-SubCell"/>
</dbReference>
<evidence type="ECO:0000313" key="9">
    <source>
        <dbReference type="Proteomes" id="UP000027341"/>
    </source>
</evidence>
<feature type="transmembrane region" description="Helical" evidence="6">
    <location>
        <begin position="185"/>
        <end position="205"/>
    </location>
</feature>
<accession>A0A066ZWA8</accession>
<sequence>MHSDFANTSPQRKGEFFALSLTFIEAWFPIFATFTVTALGPLHAYFYSLVIASVALIFWWLFRKRQREIFNKEAYFSLFMICMLITTLFALVFLGLRYTSANNVAIILFLQILFTYLFLGRRQGETLNLPHSLGVILMTLGAVLVLFPKHFSLHIGDAMVLGAAIIAPFVNLYQKRARRHVSSETILLTRSILALPFIYLLAIIFEPSPSWQLVQSQWIWLLLTGTLVFVVAKILWVEAVFLLPITKVNALFALAPLMTIGLSYWVLDQAPTLSQLIGVFPILIGGYLITRRVA</sequence>
<evidence type="ECO:0000313" key="8">
    <source>
        <dbReference type="EMBL" id="KDN96564.1"/>
    </source>
</evidence>
<reference evidence="8 9" key="1">
    <citation type="submission" date="2014-04" db="EMBL/GenBank/DDBJ databases">
        <title>Draft genome sequence of Hydrogenovibrio marinus MH-110, a model organism for aerobic H2 metabolism.</title>
        <authorList>
            <person name="Cha H.J."/>
            <person name="Jo B.H."/>
            <person name="Hwang B.H."/>
        </authorList>
    </citation>
    <scope>NUCLEOTIDE SEQUENCE [LARGE SCALE GENOMIC DNA]</scope>
    <source>
        <strain evidence="8 9">MH-110</strain>
    </source>
</reference>
<organism evidence="8 9">
    <name type="scientific">Hydrogenovibrio marinus</name>
    <dbReference type="NCBI Taxonomy" id="28885"/>
    <lineage>
        <taxon>Bacteria</taxon>
        <taxon>Pseudomonadati</taxon>
        <taxon>Pseudomonadota</taxon>
        <taxon>Gammaproteobacteria</taxon>
        <taxon>Thiotrichales</taxon>
        <taxon>Piscirickettsiaceae</taxon>
        <taxon>Hydrogenovibrio</taxon>
    </lineage>
</organism>
<keyword evidence="4 6" id="KW-1133">Transmembrane helix</keyword>
<evidence type="ECO:0000256" key="5">
    <source>
        <dbReference type="ARBA" id="ARBA00023136"/>
    </source>
</evidence>